<dbReference type="InterPro" id="IPR001965">
    <property type="entry name" value="Znf_PHD"/>
</dbReference>
<dbReference type="SMART" id="SM00297">
    <property type="entry name" value="BROMO"/>
    <property type="match status" value="1"/>
</dbReference>
<evidence type="ECO:0000313" key="13">
    <source>
        <dbReference type="EMBL" id="KAG9463083.1"/>
    </source>
</evidence>
<evidence type="ECO:0000256" key="1">
    <source>
        <dbReference type="ARBA" id="ARBA00004123"/>
    </source>
</evidence>
<dbReference type="SUPFAM" id="SSF47370">
    <property type="entry name" value="Bromodomain"/>
    <property type="match status" value="1"/>
</dbReference>
<keyword evidence="3 9" id="KW-0863">Zinc-finger</keyword>
<dbReference type="InterPro" id="IPR001487">
    <property type="entry name" value="Bromodomain"/>
</dbReference>
<organism evidence="13 14">
    <name type="scientific">Eleutherodactylus coqui</name>
    <name type="common">Puerto Rican coqui</name>
    <dbReference type="NCBI Taxonomy" id="57060"/>
    <lineage>
        <taxon>Eukaryota</taxon>
        <taxon>Metazoa</taxon>
        <taxon>Chordata</taxon>
        <taxon>Craniata</taxon>
        <taxon>Vertebrata</taxon>
        <taxon>Euteleostomi</taxon>
        <taxon>Amphibia</taxon>
        <taxon>Batrachia</taxon>
        <taxon>Anura</taxon>
        <taxon>Neobatrachia</taxon>
        <taxon>Hyloidea</taxon>
        <taxon>Eleutherodactylidae</taxon>
        <taxon>Eleutherodactylinae</taxon>
        <taxon>Eleutherodactylus</taxon>
        <taxon>Eleutherodactylus</taxon>
    </lineage>
</organism>
<dbReference type="EMBL" id="WNTK01008163">
    <property type="protein sequence ID" value="KAG9463083.1"/>
    <property type="molecule type" value="Genomic_DNA"/>
</dbReference>
<evidence type="ECO:0000256" key="2">
    <source>
        <dbReference type="ARBA" id="ARBA00022723"/>
    </source>
</evidence>
<feature type="region of interest" description="Disordered" evidence="10">
    <location>
        <begin position="1"/>
        <end position="51"/>
    </location>
</feature>
<feature type="domain" description="Bromo" evidence="11">
    <location>
        <begin position="184"/>
        <end position="256"/>
    </location>
</feature>
<evidence type="ECO:0000256" key="5">
    <source>
        <dbReference type="ARBA" id="ARBA00023054"/>
    </source>
</evidence>
<dbReference type="AlphaFoldDB" id="A0A8J6BI58"/>
<keyword evidence="4" id="KW-0862">Zinc</keyword>
<dbReference type="OrthoDB" id="1870062at2759"/>
<evidence type="ECO:0000256" key="4">
    <source>
        <dbReference type="ARBA" id="ARBA00022833"/>
    </source>
</evidence>
<evidence type="ECO:0000256" key="9">
    <source>
        <dbReference type="PROSITE-ProRule" id="PRU00146"/>
    </source>
</evidence>
<comment type="subcellular location">
    <subcellularLocation>
        <location evidence="1">Nucleus</location>
    </subcellularLocation>
</comment>
<keyword evidence="14" id="KW-1185">Reference proteome</keyword>
<proteinExistence type="predicted"/>
<comment type="caution">
    <text evidence="13">The sequence shown here is derived from an EMBL/GenBank/DDBJ whole genome shotgun (WGS) entry which is preliminary data.</text>
</comment>
<dbReference type="PROSITE" id="PS50016">
    <property type="entry name" value="ZF_PHD_2"/>
    <property type="match status" value="1"/>
</dbReference>
<dbReference type="SMART" id="SM00249">
    <property type="entry name" value="PHD"/>
    <property type="match status" value="1"/>
</dbReference>
<evidence type="ECO:0000259" key="12">
    <source>
        <dbReference type="PROSITE" id="PS50016"/>
    </source>
</evidence>
<dbReference type="GO" id="GO:0000785">
    <property type="term" value="C:chromatin"/>
    <property type="evidence" value="ECO:0007669"/>
    <property type="project" value="TreeGrafter"/>
</dbReference>
<dbReference type="Gene3D" id="1.20.920.10">
    <property type="entry name" value="Bromodomain-like"/>
    <property type="match status" value="1"/>
</dbReference>
<dbReference type="InterPro" id="IPR011011">
    <property type="entry name" value="Znf_FYVE_PHD"/>
</dbReference>
<dbReference type="PANTHER" id="PTHR45915">
    <property type="entry name" value="TRANSCRIPTION INTERMEDIARY FACTOR"/>
    <property type="match status" value="1"/>
</dbReference>
<evidence type="ECO:0000256" key="10">
    <source>
        <dbReference type="SAM" id="MobiDB-lite"/>
    </source>
</evidence>
<dbReference type="InterPro" id="IPR036427">
    <property type="entry name" value="Bromodomain-like_sf"/>
</dbReference>
<evidence type="ECO:0000313" key="14">
    <source>
        <dbReference type="Proteomes" id="UP000770717"/>
    </source>
</evidence>
<protein>
    <recommendedName>
        <fullName evidence="15">Tripartite motif-containing protein 66</fullName>
    </recommendedName>
</protein>
<evidence type="ECO:0000256" key="7">
    <source>
        <dbReference type="ARBA" id="ARBA00023242"/>
    </source>
</evidence>
<reference evidence="13" key="1">
    <citation type="thesis" date="2020" institute="ProQuest LLC" country="789 East Eisenhower Parkway, Ann Arbor, MI, USA">
        <title>Comparative Genomics and Chromosome Evolution.</title>
        <authorList>
            <person name="Mudd A.B."/>
        </authorList>
    </citation>
    <scope>NUCLEOTIDE SEQUENCE</scope>
    <source>
        <strain evidence="13">HN-11 Male</strain>
        <tissue evidence="13">Kidney and liver</tissue>
    </source>
</reference>
<dbReference type="PANTHER" id="PTHR45915:SF7">
    <property type="entry name" value="TRIPARTITE MOTIF-CONTAINING PROTEIN 66"/>
    <property type="match status" value="1"/>
</dbReference>
<keyword evidence="6 8" id="KW-0103">Bromodomain</keyword>
<name>A0A8J6BI58_ELECQ</name>
<evidence type="ECO:0000256" key="6">
    <source>
        <dbReference type="ARBA" id="ARBA00023117"/>
    </source>
</evidence>
<dbReference type="Pfam" id="PF00628">
    <property type="entry name" value="PHD"/>
    <property type="match status" value="1"/>
</dbReference>
<sequence>MSIKVNADSSYASPSAELPPQATLPYGTDAAPQAAAHSAPPLRPHPFPRIQSYTGGSQEIRHLVAPAAEHPQDCRMNSGASKKCDGANHIENEDFCAVCLNGGEMLCCDHCPKVYHLSCHVPTLLSFPGGEWVCTLCRNLNAPEVEYDCDNTRYSRENKTEEAMLPHLDPCDERRCEKLVLSLYCNSLSVPFQEPVSPLARHYYQIIKRPMDLSIIRKKLQKRHIPHYSAPEELVADIRLMLWNCAKFNYVSHGMADNVSIPGGPQHKP</sequence>
<dbReference type="GO" id="GO:0008270">
    <property type="term" value="F:zinc ion binding"/>
    <property type="evidence" value="ECO:0007669"/>
    <property type="project" value="UniProtKB-KW"/>
</dbReference>
<feature type="compositionally biased region" description="Low complexity" evidence="10">
    <location>
        <begin position="30"/>
        <end position="40"/>
    </location>
</feature>
<dbReference type="Gene3D" id="3.30.40.10">
    <property type="entry name" value="Zinc/RING finger domain, C3HC4 (zinc finger)"/>
    <property type="match status" value="1"/>
</dbReference>
<dbReference type="Pfam" id="PF00439">
    <property type="entry name" value="Bromodomain"/>
    <property type="match status" value="1"/>
</dbReference>
<feature type="domain" description="PHD-type" evidence="12">
    <location>
        <begin position="93"/>
        <end position="140"/>
    </location>
</feature>
<keyword evidence="2" id="KW-0479">Metal-binding</keyword>
<dbReference type="Proteomes" id="UP000770717">
    <property type="component" value="Unassembled WGS sequence"/>
</dbReference>
<accession>A0A8J6BI58</accession>
<dbReference type="PROSITE" id="PS50014">
    <property type="entry name" value="BROMODOMAIN_2"/>
    <property type="match status" value="1"/>
</dbReference>
<dbReference type="FunFam" id="3.30.40.10:FF:000313">
    <property type="entry name" value="Tripartite motif-containing protein 66"/>
    <property type="match status" value="1"/>
</dbReference>
<evidence type="ECO:0000256" key="8">
    <source>
        <dbReference type="PROSITE-ProRule" id="PRU00035"/>
    </source>
</evidence>
<keyword evidence="7" id="KW-0539">Nucleus</keyword>
<dbReference type="GO" id="GO:0005634">
    <property type="term" value="C:nucleus"/>
    <property type="evidence" value="ECO:0007669"/>
    <property type="project" value="UniProtKB-SubCell"/>
</dbReference>
<evidence type="ECO:0000256" key="3">
    <source>
        <dbReference type="ARBA" id="ARBA00022771"/>
    </source>
</evidence>
<dbReference type="InterPro" id="IPR019787">
    <property type="entry name" value="Znf_PHD-finger"/>
</dbReference>
<keyword evidence="5" id="KW-0175">Coiled coil</keyword>
<dbReference type="PROSITE" id="PS01359">
    <property type="entry name" value="ZF_PHD_1"/>
    <property type="match status" value="1"/>
</dbReference>
<dbReference type="SUPFAM" id="SSF57903">
    <property type="entry name" value="FYVE/PHD zinc finger"/>
    <property type="match status" value="1"/>
</dbReference>
<dbReference type="InterPro" id="IPR013083">
    <property type="entry name" value="Znf_RING/FYVE/PHD"/>
</dbReference>
<dbReference type="InterPro" id="IPR019786">
    <property type="entry name" value="Zinc_finger_PHD-type_CS"/>
</dbReference>
<gene>
    <name evidence="13" type="ORF">GDO78_022480</name>
</gene>
<evidence type="ECO:0000259" key="11">
    <source>
        <dbReference type="PROSITE" id="PS50014"/>
    </source>
</evidence>
<evidence type="ECO:0008006" key="15">
    <source>
        <dbReference type="Google" id="ProtNLM"/>
    </source>
</evidence>